<dbReference type="InterPro" id="IPR020904">
    <property type="entry name" value="Sc_DH/Rdtase_CS"/>
</dbReference>
<keyword evidence="10" id="KW-0812">Transmembrane</keyword>
<evidence type="ECO:0000256" key="6">
    <source>
        <dbReference type="ARBA" id="ARBA00023002"/>
    </source>
</evidence>
<reference evidence="12" key="1">
    <citation type="submission" date="2022-11" db="UniProtKB">
        <authorList>
            <consortium name="WormBaseParasite"/>
        </authorList>
    </citation>
    <scope>IDENTIFICATION</scope>
</reference>
<accession>A0A914PBG4</accession>
<dbReference type="GO" id="GO:0006694">
    <property type="term" value="P:steroid biosynthetic process"/>
    <property type="evidence" value="ECO:0007669"/>
    <property type="project" value="UniProtKB-KW"/>
</dbReference>
<keyword evidence="8" id="KW-0275">Fatty acid biosynthesis</keyword>
<dbReference type="InterPro" id="IPR002347">
    <property type="entry name" value="SDR_fam"/>
</dbReference>
<comment type="similarity">
    <text evidence="9">Belongs to the short-chain dehydrogenases/reductases (SDR) family. 17-beta-HSD 3 subfamily.</text>
</comment>
<dbReference type="PANTHER" id="PTHR43086">
    <property type="entry name" value="VERY-LONG-CHAIN 3-OXOOACYL-COA REDUCTASE"/>
    <property type="match status" value="1"/>
</dbReference>
<dbReference type="WBParaSite" id="PDA_v2.g15487.t1">
    <property type="protein sequence ID" value="PDA_v2.g15487.t1"/>
    <property type="gene ID" value="PDA_v2.g15487"/>
</dbReference>
<dbReference type="AlphaFoldDB" id="A0A914PBG4"/>
<dbReference type="PANTHER" id="PTHR43086:SF2">
    <property type="entry name" value="HYDROXYSTEROID DEHYDROGENASE-LIKE PROTEIN 1"/>
    <property type="match status" value="1"/>
</dbReference>
<sequence length="314" mass="35189">MNPILSDILHIIAYTTLVLFGHRIFLGFYKIFYVYLFSKPKNLKKLSGGANWAIITGSSDGLGKAYANELAKNGFNLVLISRTLSKLENVKNEINEKYPEIEVKIIAFDFGKFSFKDYEKDIFPILDKLDIGILVNNVGQMHKYPDYFHLFLGGPEKVAELVTVNTLPCTILTSKILSKMVERKSGIIINISSASGYHEMAKWSIYSGTKRFIKHFSACLHKEYSSLGITIQAVCPMFLATNMTHYSVTKTILSPEALAESAIKTLGHTSETAGSIIHEIQAIGLSFPSFFVDPFISILSKTQKQKILEQQKIK</sequence>
<dbReference type="SUPFAM" id="SSF51735">
    <property type="entry name" value="NAD(P)-binding Rossmann-fold domains"/>
    <property type="match status" value="1"/>
</dbReference>
<evidence type="ECO:0000256" key="1">
    <source>
        <dbReference type="ARBA" id="ARBA00005194"/>
    </source>
</evidence>
<proteinExistence type="inferred from homology"/>
<evidence type="ECO:0000256" key="9">
    <source>
        <dbReference type="ARBA" id="ARBA00038261"/>
    </source>
</evidence>
<evidence type="ECO:0000256" key="10">
    <source>
        <dbReference type="SAM" id="Phobius"/>
    </source>
</evidence>
<keyword evidence="6" id="KW-0560">Oxidoreductase</keyword>
<evidence type="ECO:0000313" key="11">
    <source>
        <dbReference type="Proteomes" id="UP000887578"/>
    </source>
</evidence>
<evidence type="ECO:0000313" key="12">
    <source>
        <dbReference type="WBParaSite" id="PDA_v2.g15487.t1"/>
    </source>
</evidence>
<keyword evidence="11" id="KW-1185">Reference proteome</keyword>
<dbReference type="Gene3D" id="3.40.50.720">
    <property type="entry name" value="NAD(P)-binding Rossmann-like Domain"/>
    <property type="match status" value="1"/>
</dbReference>
<keyword evidence="7" id="KW-0443">Lipid metabolism</keyword>
<evidence type="ECO:0000256" key="7">
    <source>
        <dbReference type="ARBA" id="ARBA00023098"/>
    </source>
</evidence>
<keyword evidence="10" id="KW-0472">Membrane</keyword>
<dbReference type="GO" id="GO:0005783">
    <property type="term" value="C:endoplasmic reticulum"/>
    <property type="evidence" value="ECO:0007669"/>
    <property type="project" value="TreeGrafter"/>
</dbReference>
<dbReference type="PRINTS" id="PR00081">
    <property type="entry name" value="GDHRDH"/>
</dbReference>
<dbReference type="PROSITE" id="PS00061">
    <property type="entry name" value="ADH_SHORT"/>
    <property type="match status" value="1"/>
</dbReference>
<name>A0A914PBG4_9BILA</name>
<evidence type="ECO:0000256" key="3">
    <source>
        <dbReference type="ARBA" id="ARBA00022832"/>
    </source>
</evidence>
<dbReference type="GO" id="GO:0016491">
    <property type="term" value="F:oxidoreductase activity"/>
    <property type="evidence" value="ECO:0007669"/>
    <property type="project" value="UniProtKB-KW"/>
</dbReference>
<keyword evidence="4" id="KW-0521">NADP</keyword>
<dbReference type="PIRSF" id="PIRSF000126">
    <property type="entry name" value="11-beta-HSD1"/>
    <property type="match status" value="1"/>
</dbReference>
<evidence type="ECO:0000256" key="4">
    <source>
        <dbReference type="ARBA" id="ARBA00022857"/>
    </source>
</evidence>
<evidence type="ECO:0000256" key="5">
    <source>
        <dbReference type="ARBA" id="ARBA00022955"/>
    </source>
</evidence>
<dbReference type="Pfam" id="PF00106">
    <property type="entry name" value="adh_short"/>
    <property type="match status" value="1"/>
</dbReference>
<dbReference type="CDD" id="cd05356">
    <property type="entry name" value="17beta-HSD1_like_SDR_c"/>
    <property type="match status" value="1"/>
</dbReference>
<evidence type="ECO:0000256" key="8">
    <source>
        <dbReference type="ARBA" id="ARBA00023160"/>
    </source>
</evidence>
<dbReference type="Proteomes" id="UP000887578">
    <property type="component" value="Unplaced"/>
</dbReference>
<dbReference type="GO" id="GO:0030497">
    <property type="term" value="P:fatty acid elongation"/>
    <property type="evidence" value="ECO:0007669"/>
    <property type="project" value="TreeGrafter"/>
</dbReference>
<evidence type="ECO:0000256" key="2">
    <source>
        <dbReference type="ARBA" id="ARBA00022516"/>
    </source>
</evidence>
<organism evidence="11 12">
    <name type="scientific">Panagrolaimus davidi</name>
    <dbReference type="NCBI Taxonomy" id="227884"/>
    <lineage>
        <taxon>Eukaryota</taxon>
        <taxon>Metazoa</taxon>
        <taxon>Ecdysozoa</taxon>
        <taxon>Nematoda</taxon>
        <taxon>Chromadorea</taxon>
        <taxon>Rhabditida</taxon>
        <taxon>Tylenchina</taxon>
        <taxon>Panagrolaimomorpha</taxon>
        <taxon>Panagrolaimoidea</taxon>
        <taxon>Panagrolaimidae</taxon>
        <taxon>Panagrolaimus</taxon>
    </lineage>
</organism>
<dbReference type="FunFam" id="3.40.50.720:FF:000137">
    <property type="entry name" value="Hydroxysteroid (17-beta) dehydrogenase 3"/>
    <property type="match status" value="1"/>
</dbReference>
<feature type="transmembrane region" description="Helical" evidence="10">
    <location>
        <begin position="12"/>
        <end position="36"/>
    </location>
</feature>
<keyword evidence="5" id="KW-0752">Steroid biosynthesis</keyword>
<dbReference type="InterPro" id="IPR036291">
    <property type="entry name" value="NAD(P)-bd_dom_sf"/>
</dbReference>
<comment type="pathway">
    <text evidence="1">Lipid metabolism; fatty acid biosynthesis.</text>
</comment>
<keyword evidence="10" id="KW-1133">Transmembrane helix</keyword>
<protein>
    <submittedName>
        <fullName evidence="12">Uncharacterized protein</fullName>
    </submittedName>
</protein>
<keyword evidence="3" id="KW-0276">Fatty acid metabolism</keyword>
<keyword evidence="2" id="KW-0444">Lipid biosynthesis</keyword>